<dbReference type="GO" id="GO:0005840">
    <property type="term" value="C:ribosome"/>
    <property type="evidence" value="ECO:0007669"/>
    <property type="project" value="UniProtKB-KW"/>
</dbReference>
<dbReference type="EMBL" id="KT970098">
    <property type="protein sequence ID" value="ALZ49992.1"/>
    <property type="molecule type" value="Genomic_DNA"/>
</dbReference>
<accession>A0A109PND9</accession>
<evidence type="ECO:0000313" key="11">
    <source>
        <dbReference type="EMBL" id="ALZ49992.1"/>
    </source>
</evidence>
<evidence type="ECO:0000256" key="8">
    <source>
        <dbReference type="ARBA" id="ARBA00035504"/>
    </source>
</evidence>
<comment type="function">
    <text evidence="1">One of the primary rRNA binding proteins, it binds directly to 16S rRNA where it nucleates assembly of the head domain of the 30S subunit.</text>
</comment>
<dbReference type="SUPFAM" id="SSF47973">
    <property type="entry name" value="Ribosomal protein S7"/>
    <property type="match status" value="1"/>
</dbReference>
<dbReference type="InterPro" id="IPR023798">
    <property type="entry name" value="Ribosomal_uS7_dom"/>
</dbReference>
<dbReference type="AlphaFoldDB" id="A0A109PND9"/>
<comment type="subcellular location">
    <subcellularLocation>
        <location evidence="2">Plastid</location>
    </subcellularLocation>
</comment>
<reference evidence="11" key="1">
    <citation type="journal article" date="2016" name="Genome Biol. Evol.">
        <title>Detecting and Characterizing the Highly Divergent Plastid Genome of the Nonphotosynthetic Parasitic Plant Hydnora visseri (Hydnoraceae).</title>
        <authorList>
            <person name="Naumann J."/>
            <person name="Der J.P."/>
            <person name="Wafula E.K."/>
            <person name="Jones S.S."/>
            <person name="Wagner S.T."/>
            <person name="Honaas L.A."/>
            <person name="Ralph P.E."/>
            <person name="Bolin J.F."/>
            <person name="Maass E."/>
            <person name="Neinhuis C."/>
            <person name="Wanke S."/>
            <person name="dePamphilis C.W."/>
        </authorList>
    </citation>
    <scope>NUCLEOTIDE SEQUENCE</scope>
</reference>
<keyword evidence="11" id="KW-0934">Plastid</keyword>
<evidence type="ECO:0000256" key="6">
    <source>
        <dbReference type="ARBA" id="ARBA00023274"/>
    </source>
</evidence>
<dbReference type="GO" id="GO:0009536">
    <property type="term" value="C:plastid"/>
    <property type="evidence" value="ECO:0007669"/>
    <property type="project" value="UniProtKB-SubCell"/>
</dbReference>
<comment type="similarity">
    <text evidence="3 9">Belongs to the universal ribosomal protein uS7 family.</text>
</comment>
<dbReference type="GO" id="GO:1990904">
    <property type="term" value="C:ribonucleoprotein complex"/>
    <property type="evidence" value="ECO:0007669"/>
    <property type="project" value="UniProtKB-KW"/>
</dbReference>
<evidence type="ECO:0000256" key="4">
    <source>
        <dbReference type="ARBA" id="ARBA00011458"/>
    </source>
</evidence>
<evidence type="ECO:0000256" key="9">
    <source>
        <dbReference type="RuleBase" id="RU003619"/>
    </source>
</evidence>
<keyword evidence="5 9" id="KW-0689">Ribosomal protein</keyword>
<dbReference type="PANTHER" id="PTHR11205">
    <property type="entry name" value="RIBOSOMAL PROTEIN S7"/>
    <property type="match status" value="1"/>
</dbReference>
<dbReference type="Pfam" id="PF00177">
    <property type="entry name" value="Ribosomal_S7"/>
    <property type="match status" value="1"/>
</dbReference>
<dbReference type="InterPro" id="IPR036823">
    <property type="entry name" value="Ribosomal_uS7_dom_sf"/>
</dbReference>
<evidence type="ECO:0000256" key="5">
    <source>
        <dbReference type="ARBA" id="ARBA00022980"/>
    </source>
</evidence>
<dbReference type="GO" id="GO:0006412">
    <property type="term" value="P:translation"/>
    <property type="evidence" value="ECO:0007669"/>
    <property type="project" value="InterPro"/>
</dbReference>
<name>A0A109PND9_HYDVS</name>
<evidence type="ECO:0000259" key="10">
    <source>
        <dbReference type="Pfam" id="PF00177"/>
    </source>
</evidence>
<gene>
    <name evidence="11" type="primary">rps7</name>
    <name evidence="11" type="ORF">AP062_020</name>
</gene>
<feature type="domain" description="Small ribosomal subunit protein uS7" evidence="10">
    <location>
        <begin position="5"/>
        <end position="157"/>
    </location>
</feature>
<feature type="non-terminal residue" evidence="11">
    <location>
        <position position="1"/>
    </location>
</feature>
<dbReference type="GO" id="GO:0003723">
    <property type="term" value="F:RNA binding"/>
    <property type="evidence" value="ECO:0007669"/>
    <property type="project" value="InterPro"/>
</dbReference>
<proteinExistence type="inferred from homology"/>
<evidence type="ECO:0000256" key="1">
    <source>
        <dbReference type="ARBA" id="ARBA00002046"/>
    </source>
</evidence>
<organism evidence="11">
    <name type="scientific">Hydnora visseri</name>
    <name type="common">Visser's hydnora</name>
    <name type="synonym">Subterranean holoparasitic plant</name>
    <dbReference type="NCBI Taxonomy" id="1329980"/>
    <lineage>
        <taxon>Eukaryota</taxon>
        <taxon>Viridiplantae</taxon>
        <taxon>Streptophyta</taxon>
        <taxon>Embryophyta</taxon>
        <taxon>Tracheophyta</taxon>
        <taxon>Spermatophyta</taxon>
        <taxon>Magnoliopsida</taxon>
        <taxon>Magnoliidae</taxon>
        <taxon>Piperales</taxon>
        <taxon>Hydnoraceae</taxon>
        <taxon>Hydnora</taxon>
    </lineage>
</organism>
<evidence type="ECO:0000256" key="7">
    <source>
        <dbReference type="ARBA" id="ARBA00035151"/>
    </source>
</evidence>
<keyword evidence="6 9" id="KW-0687">Ribonucleoprotein</keyword>
<dbReference type="InterPro" id="IPR000235">
    <property type="entry name" value="Ribosomal_uS7"/>
</dbReference>
<dbReference type="PROSITE" id="PS00052">
    <property type="entry name" value="RIBOSOMAL_S7"/>
    <property type="match status" value="1"/>
</dbReference>
<dbReference type="Gene3D" id="1.10.455.10">
    <property type="entry name" value="Ribosomal protein S7 domain"/>
    <property type="match status" value="1"/>
</dbReference>
<dbReference type="InterPro" id="IPR020606">
    <property type="entry name" value="Ribosomal_uS7_CS"/>
</dbReference>
<dbReference type="GO" id="GO:0003735">
    <property type="term" value="F:structural constituent of ribosome"/>
    <property type="evidence" value="ECO:0007669"/>
    <property type="project" value="InterPro"/>
</dbReference>
<evidence type="ECO:0000256" key="2">
    <source>
        <dbReference type="ARBA" id="ARBA00004474"/>
    </source>
</evidence>
<dbReference type="RefSeq" id="YP_009231674.1">
    <property type="nucleotide sequence ID" value="NC_029358.1"/>
</dbReference>
<geneLocation type="plastid" evidence="11"/>
<protein>
    <recommendedName>
        <fullName evidence="7">Small ribosomal subunit protein uS7c</fullName>
    </recommendedName>
    <alternativeName>
        <fullName evidence="8">30S ribosomal protein S7, chloroplastic</fullName>
    </alternativeName>
</protein>
<sequence>ETKTNYKYQPDPIYKNRIISLLINKNIKNGKKSLSYKIICRTLNLIKSKTQSDPLIIIRKALKKLTPLLILRPKKSTNVNKKTKGKNMRKVSVTVATSFRLLARRLAIHWLVSAAKERSSDRTFIEKLSSELLEVVMDKGNAIRKKDEYMKIAEENKSYVFSKKNLS</sequence>
<comment type="subunit">
    <text evidence="4">Part of the 30S ribosomal subunit.</text>
</comment>
<dbReference type="GeneID" id="26900252"/>
<evidence type="ECO:0000256" key="3">
    <source>
        <dbReference type="ARBA" id="ARBA00007151"/>
    </source>
</evidence>
<dbReference type="PIRSF" id="PIRSF002122">
    <property type="entry name" value="RPS7p_RPS7a_RPS5e_RPS7o"/>
    <property type="match status" value="1"/>
</dbReference>